<keyword evidence="4 7" id="KW-0812">Transmembrane</keyword>
<feature type="transmembrane region" description="Helical" evidence="7">
    <location>
        <begin position="189"/>
        <end position="206"/>
    </location>
</feature>
<evidence type="ECO:0000259" key="8">
    <source>
        <dbReference type="Pfam" id="PF01757"/>
    </source>
</evidence>
<feature type="domain" description="Acyltransferase 3" evidence="8">
    <location>
        <begin position="9"/>
        <end position="337"/>
    </location>
</feature>
<dbReference type="PANTHER" id="PTHR40074">
    <property type="entry name" value="O-ACETYLTRANSFERASE WECH"/>
    <property type="match status" value="1"/>
</dbReference>
<feature type="transmembrane region" description="Helical" evidence="7">
    <location>
        <begin position="131"/>
        <end position="151"/>
    </location>
</feature>
<evidence type="ECO:0000256" key="2">
    <source>
        <dbReference type="ARBA" id="ARBA00007400"/>
    </source>
</evidence>
<feature type="transmembrane region" description="Helical" evidence="7">
    <location>
        <begin position="88"/>
        <end position="105"/>
    </location>
</feature>
<feature type="transmembrane region" description="Helical" evidence="7">
    <location>
        <begin position="246"/>
        <end position="267"/>
    </location>
</feature>
<dbReference type="RefSeq" id="WP_097187463.1">
    <property type="nucleotide sequence ID" value="NZ_OBQK01000003.1"/>
</dbReference>
<proteinExistence type="inferred from homology"/>
<feature type="transmembrane region" description="Helical" evidence="7">
    <location>
        <begin position="323"/>
        <end position="344"/>
    </location>
</feature>
<comment type="similarity">
    <text evidence="2">Belongs to the acyltransferase 3 family.</text>
</comment>
<evidence type="ECO:0000313" key="10">
    <source>
        <dbReference type="Proteomes" id="UP000219688"/>
    </source>
</evidence>
<evidence type="ECO:0000256" key="1">
    <source>
        <dbReference type="ARBA" id="ARBA00004651"/>
    </source>
</evidence>
<dbReference type="Proteomes" id="UP000219688">
    <property type="component" value="Unassembled WGS sequence"/>
</dbReference>
<keyword evidence="5 7" id="KW-1133">Transmembrane helix</keyword>
<evidence type="ECO:0000256" key="7">
    <source>
        <dbReference type="SAM" id="Phobius"/>
    </source>
</evidence>
<gene>
    <name evidence="9" type="ORF">SAMN05421879_103102</name>
</gene>
<dbReference type="GO" id="GO:0009246">
    <property type="term" value="P:enterobacterial common antigen biosynthetic process"/>
    <property type="evidence" value="ECO:0007669"/>
    <property type="project" value="TreeGrafter"/>
</dbReference>
<dbReference type="InterPro" id="IPR002656">
    <property type="entry name" value="Acyl_transf_3_dom"/>
</dbReference>
<dbReference type="GO" id="GO:0016413">
    <property type="term" value="F:O-acetyltransferase activity"/>
    <property type="evidence" value="ECO:0007669"/>
    <property type="project" value="TreeGrafter"/>
</dbReference>
<keyword evidence="9" id="KW-0012">Acyltransferase</keyword>
<sequence>MTAAATSLAWVSWLRTVAVLGVVMIHTVGATASGPGSTSTVDGWVARALDLPLLWAVPVFVMLSGALSLDPARYRGSGAYLRRRAWRLVPGLVVWHVVYVAYLALTRDAWWQGAAATLARVVQGQVAPHLYFFWIVLGLSVLTPLLVPWVARTSRREWVVAALVAYAVPVLSTWPLGTDGARVGLSHAAWSWWLPYLGAYLMGWALRGILLPGRLVGPAVLAVAGLSALLTWQWRNPEAPAWLEQWLGAHYYSPTVALLAVLVLLLAQTTLRADGLLEVLTRPGVLRVVDAVAAASMGIFALHYLVLLVGIDTGLLGEPVATWPVLIVRFVVVSVVTTALVLVLRRVPVVRQVL</sequence>
<keyword evidence="6 7" id="KW-0472">Membrane</keyword>
<evidence type="ECO:0000256" key="3">
    <source>
        <dbReference type="ARBA" id="ARBA00022475"/>
    </source>
</evidence>
<evidence type="ECO:0000256" key="4">
    <source>
        <dbReference type="ARBA" id="ARBA00022692"/>
    </source>
</evidence>
<dbReference type="STRING" id="1122622.GCA_000421185_01993"/>
<feature type="transmembrane region" description="Helical" evidence="7">
    <location>
        <begin position="158"/>
        <end position="177"/>
    </location>
</feature>
<reference evidence="10" key="1">
    <citation type="submission" date="2017-08" db="EMBL/GenBank/DDBJ databases">
        <authorList>
            <person name="Varghese N."/>
            <person name="Submissions S."/>
        </authorList>
    </citation>
    <scope>NUCLEOTIDE SEQUENCE [LARGE SCALE GENOMIC DNA]</scope>
    <source>
        <strain evidence="10">USBA17B2</strain>
    </source>
</reference>
<dbReference type="EMBL" id="OBQK01000003">
    <property type="protein sequence ID" value="SOC54391.1"/>
    <property type="molecule type" value="Genomic_DNA"/>
</dbReference>
<comment type="subcellular location">
    <subcellularLocation>
        <location evidence="1">Cell membrane</location>
        <topology evidence="1">Multi-pass membrane protein</topology>
    </subcellularLocation>
</comment>
<dbReference type="AlphaFoldDB" id="A0A285VP57"/>
<evidence type="ECO:0000313" key="9">
    <source>
        <dbReference type="EMBL" id="SOC54391.1"/>
    </source>
</evidence>
<keyword evidence="10" id="KW-1185">Reference proteome</keyword>
<dbReference type="GO" id="GO:0005886">
    <property type="term" value="C:plasma membrane"/>
    <property type="evidence" value="ECO:0007669"/>
    <property type="project" value="UniProtKB-SubCell"/>
</dbReference>
<accession>A0A285VP57</accession>
<keyword evidence="9" id="KW-0808">Transferase</keyword>
<keyword evidence="3" id="KW-1003">Cell membrane</keyword>
<organism evidence="9 10">
    <name type="scientific">Ornithinimicrobium cerasi</name>
    <dbReference type="NCBI Taxonomy" id="2248773"/>
    <lineage>
        <taxon>Bacteria</taxon>
        <taxon>Bacillati</taxon>
        <taxon>Actinomycetota</taxon>
        <taxon>Actinomycetes</taxon>
        <taxon>Micrococcales</taxon>
        <taxon>Ornithinimicrobiaceae</taxon>
        <taxon>Ornithinimicrobium</taxon>
    </lineage>
</organism>
<dbReference type="Pfam" id="PF01757">
    <property type="entry name" value="Acyl_transf_3"/>
    <property type="match status" value="1"/>
</dbReference>
<dbReference type="PANTHER" id="PTHR40074:SF2">
    <property type="entry name" value="O-ACETYLTRANSFERASE WECH"/>
    <property type="match status" value="1"/>
</dbReference>
<feature type="transmembrane region" description="Helical" evidence="7">
    <location>
        <begin position="288"/>
        <end position="311"/>
    </location>
</feature>
<evidence type="ECO:0000256" key="5">
    <source>
        <dbReference type="ARBA" id="ARBA00022989"/>
    </source>
</evidence>
<feature type="transmembrane region" description="Helical" evidence="7">
    <location>
        <begin position="48"/>
        <end position="67"/>
    </location>
</feature>
<feature type="transmembrane region" description="Helical" evidence="7">
    <location>
        <begin position="215"/>
        <end position="234"/>
    </location>
</feature>
<protein>
    <submittedName>
        <fullName evidence="9">Surface polysaccharide O-acyltransferase, integral membrane enzyme</fullName>
    </submittedName>
</protein>
<evidence type="ECO:0000256" key="6">
    <source>
        <dbReference type="ARBA" id="ARBA00023136"/>
    </source>
</evidence>
<name>A0A285VP57_9MICO</name>